<proteinExistence type="predicted"/>
<feature type="domain" description="D-alanyl-D-alanine carboxypeptidase-like core" evidence="2">
    <location>
        <begin position="51"/>
        <end position="202"/>
    </location>
</feature>
<dbReference type="Gene3D" id="3.30.1380.10">
    <property type="match status" value="1"/>
</dbReference>
<evidence type="ECO:0000313" key="3">
    <source>
        <dbReference type="EMBL" id="OOE84926.1"/>
    </source>
</evidence>
<feature type="compositionally biased region" description="Polar residues" evidence="1">
    <location>
        <begin position="22"/>
        <end position="31"/>
    </location>
</feature>
<name>A0ABX3K8Y1_9GAMM</name>
<dbReference type="Pfam" id="PF02557">
    <property type="entry name" value="VanY"/>
    <property type="match status" value="1"/>
</dbReference>
<dbReference type="PANTHER" id="PTHR34385">
    <property type="entry name" value="D-ALANYL-D-ALANINE CARBOXYPEPTIDASE"/>
    <property type="match status" value="1"/>
</dbReference>
<protein>
    <recommendedName>
        <fullName evidence="2">D-alanyl-D-alanine carboxypeptidase-like core domain-containing protein</fullName>
    </recommendedName>
</protein>
<reference evidence="3 4" key="1">
    <citation type="journal article" date="2017" name="Genome Announc.">
        <title>Draft Genome Sequences of Salinivibrio proteolyticus, Salinivibrio sharmensis, Salinivibrio siamensis, Salinivibrio costicola subsp. alcaliphilus, Salinivibrio costicola subsp. vallismortis, and 29 New Isolates Belonging to the Genus Salinivibrio.</title>
        <authorList>
            <person name="Lopez-Hermoso C."/>
            <person name="de la Haba R.R."/>
            <person name="Sanchez-Porro C."/>
            <person name="Bayliss S.C."/>
            <person name="Feil E.J."/>
            <person name="Ventosa A."/>
        </authorList>
    </citation>
    <scope>NUCLEOTIDE SEQUENCE [LARGE SCALE GENOMIC DNA]</scope>
    <source>
        <strain evidence="3 4">JCM 14472</strain>
    </source>
</reference>
<gene>
    <name evidence="3" type="ORF">BZG73_09575</name>
</gene>
<evidence type="ECO:0000256" key="1">
    <source>
        <dbReference type="SAM" id="MobiDB-lite"/>
    </source>
</evidence>
<accession>A0ABX3K8Y1</accession>
<evidence type="ECO:0000313" key="4">
    <source>
        <dbReference type="Proteomes" id="UP000189410"/>
    </source>
</evidence>
<dbReference type="CDD" id="cd14847">
    <property type="entry name" value="DD-carboxypeptidase_like"/>
    <property type="match status" value="1"/>
</dbReference>
<dbReference type="SUPFAM" id="SSF55166">
    <property type="entry name" value="Hedgehog/DD-peptidase"/>
    <property type="match status" value="1"/>
</dbReference>
<evidence type="ECO:0000259" key="2">
    <source>
        <dbReference type="Pfam" id="PF02557"/>
    </source>
</evidence>
<feature type="region of interest" description="Disordered" evidence="1">
    <location>
        <begin position="12"/>
        <end position="31"/>
    </location>
</feature>
<dbReference type="RefSeq" id="WP_046073719.1">
    <property type="nucleotide sequence ID" value="NZ_MUFB01000015.1"/>
</dbReference>
<dbReference type="InterPro" id="IPR009045">
    <property type="entry name" value="Zn_M74/Hedgehog-like"/>
</dbReference>
<dbReference type="InterPro" id="IPR052179">
    <property type="entry name" value="DD-CPase-like"/>
</dbReference>
<dbReference type="Proteomes" id="UP000189410">
    <property type="component" value="Unassembled WGS sequence"/>
</dbReference>
<dbReference type="EMBL" id="MUFB01000015">
    <property type="protein sequence ID" value="OOE84926.1"/>
    <property type="molecule type" value="Genomic_DNA"/>
</dbReference>
<sequence length="255" mass="27814">MCQYPGFRKADGHVSKGVGESTPLTPTSAQLTGQDGSVLAPINNQPNAPCLHQAVLADFAALQQAASQAGFTLMVASGYRSFARQLAIWNGKFNGEKPVLDADSQPLDITQLSDDARVKAILRWSALPGASRHHWGTDLDVYDKRALAPHQRLALTPPEYDDGPQAAFSQWLKTHAPQWGFFLPYAEDKGGVAREPWHISHIATSATLLSAFSQDMLANAIGNAPICGKRTILDQLDWIYSTYVTNLCEVEQWNG</sequence>
<dbReference type="InterPro" id="IPR003709">
    <property type="entry name" value="VanY-like_core_dom"/>
</dbReference>
<keyword evidence="4" id="KW-1185">Reference proteome</keyword>
<comment type="caution">
    <text evidence="3">The sequence shown here is derived from an EMBL/GenBank/DDBJ whole genome shotgun (WGS) entry which is preliminary data.</text>
</comment>
<organism evidence="3 4">
    <name type="scientific">Salinivibrio siamensis</name>
    <dbReference type="NCBI Taxonomy" id="414286"/>
    <lineage>
        <taxon>Bacteria</taxon>
        <taxon>Pseudomonadati</taxon>
        <taxon>Pseudomonadota</taxon>
        <taxon>Gammaproteobacteria</taxon>
        <taxon>Vibrionales</taxon>
        <taxon>Vibrionaceae</taxon>
        <taxon>Salinivibrio</taxon>
    </lineage>
</organism>
<dbReference type="PANTHER" id="PTHR34385:SF1">
    <property type="entry name" value="PEPTIDOGLYCAN L-ALANYL-D-GLUTAMATE ENDOPEPTIDASE CWLK"/>
    <property type="match status" value="1"/>
</dbReference>